<dbReference type="InterPro" id="IPR006224">
    <property type="entry name" value="PsdUridine_synth_RluA-like_CS"/>
</dbReference>
<evidence type="ECO:0000313" key="3">
    <source>
        <dbReference type="EMBL" id="SEG10565.1"/>
    </source>
</evidence>
<comment type="similarity">
    <text evidence="1">Belongs to the pseudouridine synthase RluA family.</text>
</comment>
<keyword evidence="4" id="KW-1185">Reference proteome</keyword>
<dbReference type="GO" id="GO:0009982">
    <property type="term" value="F:pseudouridine synthase activity"/>
    <property type="evidence" value="ECO:0007669"/>
    <property type="project" value="InterPro"/>
</dbReference>
<dbReference type="InterPro" id="IPR050188">
    <property type="entry name" value="RluA_PseudoU_synthase"/>
</dbReference>
<dbReference type="Gene3D" id="3.30.2350.10">
    <property type="entry name" value="Pseudouridine synthase"/>
    <property type="match status" value="1"/>
</dbReference>
<dbReference type="NCBIfam" id="TIGR01621">
    <property type="entry name" value="RluA-like"/>
    <property type="match status" value="1"/>
</dbReference>
<accession>A0A1H5XGH1</accession>
<evidence type="ECO:0000313" key="4">
    <source>
        <dbReference type="Proteomes" id="UP000236745"/>
    </source>
</evidence>
<dbReference type="AlphaFoldDB" id="A0A1H5XGH1"/>
<dbReference type="PROSITE" id="PS01129">
    <property type="entry name" value="PSI_RLU"/>
    <property type="match status" value="1"/>
</dbReference>
<dbReference type="RefSeq" id="WP_104002281.1">
    <property type="nucleotide sequence ID" value="NZ_FNVQ01000001.1"/>
</dbReference>
<dbReference type="OrthoDB" id="9807829at2"/>
<dbReference type="InterPro" id="IPR006508">
    <property type="entry name" value="PsdUridine_synth_RluA-like"/>
</dbReference>
<protein>
    <submittedName>
        <fullName evidence="3">tRNA pseudouridine32 synthase / 23S rRNA pseudouridine746 synthase</fullName>
    </submittedName>
</protein>
<name>A0A1H5XGH1_9GAMM</name>
<evidence type="ECO:0000259" key="2">
    <source>
        <dbReference type="Pfam" id="PF00849"/>
    </source>
</evidence>
<dbReference type="GO" id="GO:0140098">
    <property type="term" value="F:catalytic activity, acting on RNA"/>
    <property type="evidence" value="ECO:0007669"/>
    <property type="project" value="UniProtKB-ARBA"/>
</dbReference>
<dbReference type="GO" id="GO:0003723">
    <property type="term" value="F:RNA binding"/>
    <property type="evidence" value="ECO:0007669"/>
    <property type="project" value="InterPro"/>
</dbReference>
<reference evidence="3 4" key="1">
    <citation type="submission" date="2016-10" db="EMBL/GenBank/DDBJ databases">
        <authorList>
            <person name="de Groot N.N."/>
        </authorList>
    </citation>
    <scope>NUCLEOTIDE SEQUENCE [LARGE SCALE GENOMIC DNA]</scope>
    <source>
        <strain evidence="3 4">DSM 22012</strain>
    </source>
</reference>
<sequence length="234" mass="26293">MYRLHAETEHFLVIDKAPGISVHRDQSETGLVMQVEQDRGEKLWLVHRLDRITSGLLLLARSADACNRLAELFREQRVEKFYLALSDKKPTKKQGQVIGDMERGRRGSWKLLRSRENPAITEFYSYSAAPGLRLLLCKPGTGRTHQIRVALKSVGAPIIGDPIYHEAVTEAPDRGYLHAWQLSFTLDAQEYVFRADPQQGELFQRVEVIDAIAAIGDPAALKWRSAGKAGHPAV</sequence>
<dbReference type="InterPro" id="IPR006145">
    <property type="entry name" value="PsdUridine_synth_RsuA/RluA"/>
</dbReference>
<dbReference type="EMBL" id="FNVQ01000001">
    <property type="protein sequence ID" value="SEG10565.1"/>
    <property type="molecule type" value="Genomic_DNA"/>
</dbReference>
<dbReference type="Proteomes" id="UP000236745">
    <property type="component" value="Unassembled WGS sequence"/>
</dbReference>
<feature type="domain" description="Pseudouridine synthase RsuA/RluA-like" evidence="2">
    <location>
        <begin position="10"/>
        <end position="152"/>
    </location>
</feature>
<dbReference type="InterPro" id="IPR020103">
    <property type="entry name" value="PsdUridine_synth_cat_dom_sf"/>
</dbReference>
<dbReference type="PANTHER" id="PTHR21600">
    <property type="entry name" value="MITOCHONDRIAL RNA PSEUDOURIDINE SYNTHASE"/>
    <property type="match status" value="1"/>
</dbReference>
<dbReference type="PANTHER" id="PTHR21600:SF87">
    <property type="entry name" value="RNA PSEUDOURIDYLATE SYNTHASE DOMAIN-CONTAINING PROTEIN 1"/>
    <property type="match status" value="1"/>
</dbReference>
<dbReference type="SUPFAM" id="SSF55120">
    <property type="entry name" value="Pseudouridine synthase"/>
    <property type="match status" value="1"/>
</dbReference>
<proteinExistence type="inferred from homology"/>
<dbReference type="CDD" id="cd02869">
    <property type="entry name" value="PseudoU_synth_RluA_like"/>
    <property type="match status" value="1"/>
</dbReference>
<dbReference type="GO" id="GO:0000455">
    <property type="term" value="P:enzyme-directed rRNA pseudouridine synthesis"/>
    <property type="evidence" value="ECO:0007669"/>
    <property type="project" value="TreeGrafter"/>
</dbReference>
<organism evidence="3 4">
    <name type="scientific">Marinobacterium lutimaris</name>
    <dbReference type="NCBI Taxonomy" id="568106"/>
    <lineage>
        <taxon>Bacteria</taxon>
        <taxon>Pseudomonadati</taxon>
        <taxon>Pseudomonadota</taxon>
        <taxon>Gammaproteobacteria</taxon>
        <taxon>Oceanospirillales</taxon>
        <taxon>Oceanospirillaceae</taxon>
        <taxon>Marinobacterium</taxon>
    </lineage>
</organism>
<evidence type="ECO:0000256" key="1">
    <source>
        <dbReference type="ARBA" id="ARBA00010876"/>
    </source>
</evidence>
<dbReference type="Pfam" id="PF00849">
    <property type="entry name" value="PseudoU_synth_2"/>
    <property type="match status" value="1"/>
</dbReference>
<gene>
    <name evidence="3" type="ORF">SAMN05444390_1011372</name>
</gene>